<dbReference type="PANTHER" id="PTHR38107:SF3">
    <property type="entry name" value="LYSOZYME RRRD-RELATED"/>
    <property type="match status" value="1"/>
</dbReference>
<dbReference type="GO" id="GO:0009253">
    <property type="term" value="P:peptidoglycan catabolic process"/>
    <property type="evidence" value="ECO:0007669"/>
    <property type="project" value="InterPro"/>
</dbReference>
<dbReference type="Gene3D" id="1.10.530.40">
    <property type="match status" value="1"/>
</dbReference>
<keyword evidence="3 7" id="KW-0081">Bacteriolytic enzyme</keyword>
<comment type="catalytic activity">
    <reaction evidence="1 7">
        <text>Hydrolysis of (1-&gt;4)-beta-linkages between N-acetylmuramic acid and N-acetyl-D-glucosamine residues in a peptidoglycan and between N-acetyl-D-glucosamine residues in chitodextrins.</text>
        <dbReference type="EC" id="3.2.1.17"/>
    </reaction>
</comment>
<dbReference type="GO" id="GO:0016998">
    <property type="term" value="P:cell wall macromolecule catabolic process"/>
    <property type="evidence" value="ECO:0007669"/>
    <property type="project" value="InterPro"/>
</dbReference>
<dbReference type="OrthoDB" id="5327667at2"/>
<organism evidence="8 9">
    <name type="scientific">Aureimonas fodinaquatilis</name>
    <dbReference type="NCBI Taxonomy" id="2565783"/>
    <lineage>
        <taxon>Bacteria</taxon>
        <taxon>Pseudomonadati</taxon>
        <taxon>Pseudomonadota</taxon>
        <taxon>Alphaproteobacteria</taxon>
        <taxon>Hyphomicrobiales</taxon>
        <taxon>Aurantimonadaceae</taxon>
        <taxon>Aureimonas</taxon>
    </lineage>
</organism>
<dbReference type="SUPFAM" id="SSF53955">
    <property type="entry name" value="Lysozyme-like"/>
    <property type="match status" value="1"/>
</dbReference>
<dbReference type="InterPro" id="IPR033907">
    <property type="entry name" value="Endolysin_autolysin"/>
</dbReference>
<evidence type="ECO:0000256" key="4">
    <source>
        <dbReference type="ARBA" id="ARBA00022801"/>
    </source>
</evidence>
<evidence type="ECO:0000256" key="1">
    <source>
        <dbReference type="ARBA" id="ARBA00000632"/>
    </source>
</evidence>
<proteinExistence type="inferred from homology"/>
<evidence type="ECO:0000256" key="7">
    <source>
        <dbReference type="RuleBase" id="RU003788"/>
    </source>
</evidence>
<sequence>MKMSKQGLAELAGHEGLVTSRYKDSVGIWTIGVGHTKAAGAPDPASDKRTYTVSELLDLFRQDVARYEAEVLRALKVPVNQTQFDALVSFHYNTGAIGWAGLTKAINSADMKRAAELFMSWKKPAEIIPRRRAEQKLFRDGVYSNQGRATVYPATAGGVVQWAKGQQVDVLQLLREAI</sequence>
<dbReference type="CDD" id="cd00737">
    <property type="entry name" value="lyz_endolysin_autolysin"/>
    <property type="match status" value="1"/>
</dbReference>
<dbReference type="GO" id="GO:0031640">
    <property type="term" value="P:killing of cells of another organism"/>
    <property type="evidence" value="ECO:0007669"/>
    <property type="project" value="UniProtKB-KW"/>
</dbReference>
<dbReference type="GO" id="GO:0003796">
    <property type="term" value="F:lysozyme activity"/>
    <property type="evidence" value="ECO:0007669"/>
    <property type="project" value="UniProtKB-EC"/>
</dbReference>
<evidence type="ECO:0000256" key="2">
    <source>
        <dbReference type="ARBA" id="ARBA00022529"/>
    </source>
</evidence>
<evidence type="ECO:0000256" key="3">
    <source>
        <dbReference type="ARBA" id="ARBA00022638"/>
    </source>
</evidence>
<comment type="similarity">
    <text evidence="7">Belongs to the glycosyl hydrolase 24 family.</text>
</comment>
<accession>A0A5B0E0T1</accession>
<dbReference type="Proteomes" id="UP000324738">
    <property type="component" value="Unassembled WGS sequence"/>
</dbReference>
<dbReference type="EC" id="3.2.1.17" evidence="7"/>
<dbReference type="InterPro" id="IPR002196">
    <property type="entry name" value="Glyco_hydro_24"/>
</dbReference>
<gene>
    <name evidence="8" type="ORF">FPY71_11530</name>
</gene>
<dbReference type="PANTHER" id="PTHR38107">
    <property type="match status" value="1"/>
</dbReference>
<name>A0A5B0E0T1_9HYPH</name>
<dbReference type="AlphaFoldDB" id="A0A5B0E0T1"/>
<evidence type="ECO:0000313" key="8">
    <source>
        <dbReference type="EMBL" id="KAA0971069.1"/>
    </source>
</evidence>
<reference evidence="8 9" key="1">
    <citation type="submission" date="2019-08" db="EMBL/GenBank/DDBJ databases">
        <title>Aureimonas fodiniaquatilis sp. nov., isolated from a coal mine wastewater.</title>
        <authorList>
            <person name="Kim W."/>
        </authorList>
    </citation>
    <scope>NUCLEOTIDE SEQUENCE [LARGE SCALE GENOMIC DNA]</scope>
    <source>
        <strain evidence="8 9">CAU 1482</strain>
    </source>
</reference>
<dbReference type="InterPro" id="IPR051018">
    <property type="entry name" value="Bacteriophage_GH24"/>
</dbReference>
<dbReference type="EMBL" id="VTWH01000002">
    <property type="protein sequence ID" value="KAA0971069.1"/>
    <property type="molecule type" value="Genomic_DNA"/>
</dbReference>
<keyword evidence="2 7" id="KW-0929">Antimicrobial</keyword>
<evidence type="ECO:0000256" key="6">
    <source>
        <dbReference type="ARBA" id="ARBA00023295"/>
    </source>
</evidence>
<dbReference type="InterPro" id="IPR034690">
    <property type="entry name" value="Endolysin_T4_type"/>
</dbReference>
<dbReference type="RefSeq" id="WP_149300380.1">
    <property type="nucleotide sequence ID" value="NZ_VTWH01000002.1"/>
</dbReference>
<dbReference type="HAMAP" id="MF_04110">
    <property type="entry name" value="ENDOLYSIN_T4"/>
    <property type="match status" value="1"/>
</dbReference>
<keyword evidence="5" id="KW-1035">Host cytoplasm</keyword>
<comment type="caution">
    <text evidence="8">The sequence shown here is derived from an EMBL/GenBank/DDBJ whole genome shotgun (WGS) entry which is preliminary data.</text>
</comment>
<dbReference type="GO" id="GO:0042742">
    <property type="term" value="P:defense response to bacterium"/>
    <property type="evidence" value="ECO:0007669"/>
    <property type="project" value="UniProtKB-KW"/>
</dbReference>
<protein>
    <recommendedName>
        <fullName evidence="7">Lysozyme</fullName>
        <ecNumber evidence="7">3.2.1.17</ecNumber>
    </recommendedName>
</protein>
<dbReference type="Pfam" id="PF00959">
    <property type="entry name" value="Phage_lysozyme"/>
    <property type="match status" value="1"/>
</dbReference>
<evidence type="ECO:0000256" key="5">
    <source>
        <dbReference type="ARBA" id="ARBA00023200"/>
    </source>
</evidence>
<evidence type="ECO:0000313" key="9">
    <source>
        <dbReference type="Proteomes" id="UP000324738"/>
    </source>
</evidence>
<keyword evidence="4 7" id="KW-0378">Hydrolase</keyword>
<dbReference type="InterPro" id="IPR023347">
    <property type="entry name" value="Lysozyme_dom_sf"/>
</dbReference>
<dbReference type="InterPro" id="IPR023346">
    <property type="entry name" value="Lysozyme-like_dom_sf"/>
</dbReference>
<keyword evidence="6 7" id="KW-0326">Glycosidase</keyword>
<keyword evidence="9" id="KW-1185">Reference proteome</keyword>